<evidence type="ECO:0000313" key="2">
    <source>
        <dbReference type="Proteomes" id="UP000790709"/>
    </source>
</evidence>
<dbReference type="EMBL" id="MU266502">
    <property type="protein sequence ID" value="KAH7922021.1"/>
    <property type="molecule type" value="Genomic_DNA"/>
</dbReference>
<reference evidence="1" key="1">
    <citation type="journal article" date="2021" name="New Phytol.">
        <title>Evolutionary innovations through gain and loss of genes in the ectomycorrhizal Boletales.</title>
        <authorList>
            <person name="Wu G."/>
            <person name="Miyauchi S."/>
            <person name="Morin E."/>
            <person name="Kuo A."/>
            <person name="Drula E."/>
            <person name="Varga T."/>
            <person name="Kohler A."/>
            <person name="Feng B."/>
            <person name="Cao Y."/>
            <person name="Lipzen A."/>
            <person name="Daum C."/>
            <person name="Hundley H."/>
            <person name="Pangilinan J."/>
            <person name="Johnson J."/>
            <person name="Barry K."/>
            <person name="LaButti K."/>
            <person name="Ng V."/>
            <person name="Ahrendt S."/>
            <person name="Min B."/>
            <person name="Choi I.G."/>
            <person name="Park H."/>
            <person name="Plett J.M."/>
            <person name="Magnuson J."/>
            <person name="Spatafora J.W."/>
            <person name="Nagy L.G."/>
            <person name="Henrissat B."/>
            <person name="Grigoriev I.V."/>
            <person name="Yang Z.L."/>
            <person name="Xu J."/>
            <person name="Martin F.M."/>
        </authorList>
    </citation>
    <scope>NUCLEOTIDE SEQUENCE</scope>
    <source>
        <strain evidence="1">KUC20120723A-06</strain>
    </source>
</reference>
<proteinExistence type="predicted"/>
<comment type="caution">
    <text evidence="1">The sequence shown here is derived from an EMBL/GenBank/DDBJ whole genome shotgun (WGS) entry which is preliminary data.</text>
</comment>
<accession>A0ACB8B9X7</accession>
<dbReference type="Proteomes" id="UP000790709">
    <property type="component" value="Unassembled WGS sequence"/>
</dbReference>
<protein>
    <submittedName>
        <fullName evidence="1">Uncharacterized protein</fullName>
    </submittedName>
</protein>
<gene>
    <name evidence="1" type="ORF">BV22DRAFT_1121771</name>
</gene>
<keyword evidence="2" id="KW-1185">Reference proteome</keyword>
<evidence type="ECO:0000313" key="1">
    <source>
        <dbReference type="EMBL" id="KAH7922021.1"/>
    </source>
</evidence>
<sequence length="1303" mass="138961">MPIFDGVYYLLSPSLSPARRTELQSILDLNGALPAAAQSTRLTHVVTNTPHFDGAHSVKDGVKVVSDRWVDRSVIMGKLQLEQYYSPDPSMLFSGVVACATDLPGPDLEVLSAGITALGGQWRQGLTRDVTHLFALHTNSDKYTTALHFRPHTHMILLTPHWFDDSVRLGRVLPTEAYEWPEPRVLLPSHVAPTHDPSDANLDAEGSNRKRKRSAETADTTTDGGAEKAEDRKIWDGRRILLSRSLELSTGHRAAVEAGIRRAGGVVVGTRDAAGEGKDKGVNGDDEDEDEEARLVDECDVLVTRFRSGKAYFKAARLPRLILIGTLVWLFSVDSSGTLSAPTDNLLWYPVPRNGIKGLRGVEITITNYTGAARDYLKKLISLMGAKFTPSMSASNKVLVAGFTPSPKTDRALAWSIPIVNHTWLEDCFVQWRNLTPAMERYIGFPPGVDFGKLLTGTMAGEKGSIGGRCVGAIDVDAEEERDREAGVLEKQGGVDVGAEVGLNGAGDKDGEVERRSKPRSRKATDEVDEPEQAPKPKSTTKAAPPKPASAKPKSAPSGSKPVSASVPLGTNTSVRDAQEVEEEVGFGGGDDGMDIDEPPPKSKSTPKPKSSAKSRKAPESDKDDSDENPSPRKSKARAPRASPSPGSTPPPRKKLLRRSEIAALKAKAGADSDAEIEGGGKGKTKGDSGTEDSDVPGPARSVGKAKAKAETSAKPRGRPAKKAPAKAAPSSADEAPPHADDNDLPPAKSKPSTAPKKPTPKAGPKPRLESPSSSSSDDIYTRPGKPQPSTSKPTAPSTSKPTAPSTSKTTAPSKPPAKPARSPTRSPSPPPPKTIKTPKRTVSVLVPPLPKDYFSPGKPTSGAAQAKDLARTGSIRASAAEASTSSSATRPRPRTTHAHAGDRDVVDSSFMAEAESPASVRAPSKRGAASRATTKLRNEIMPDVLQYEKQVKNAKRRRPSEVSLSFAVGGGRGEEDDEEGEEGGREAKRKRVEKGKGKKRAVEEDEEEVEEEEEEAEVEDVVSPPRAKPKPKPAKKGKTKVNTASDDEMSVDEYELAVKKKIAAQTKQAKAGSQEKKSGSQPSKKGDAGAGDKSGSGGGRDIRMMTTQVTLSEDVLKRLAKLGVKATARPSECTHLVAKSIVRTEKFLCAMAVSPFVLSEDWAVGSARAGRLLPEDEHTLSDSEAEKKWGFKLADALRRAKGPGGGARLFAQMTFYVTPKVAIDVKLLRNVIAAAGGQVQTQTPTPRILSGKPHRHVISCAADAPIWRPLVREGVPVYAPELVLAGVLRQEVRWGEGGVRVG</sequence>
<organism evidence="1 2">
    <name type="scientific">Leucogyrophana mollusca</name>
    <dbReference type="NCBI Taxonomy" id="85980"/>
    <lineage>
        <taxon>Eukaryota</taxon>
        <taxon>Fungi</taxon>
        <taxon>Dikarya</taxon>
        <taxon>Basidiomycota</taxon>
        <taxon>Agaricomycotina</taxon>
        <taxon>Agaricomycetes</taxon>
        <taxon>Agaricomycetidae</taxon>
        <taxon>Boletales</taxon>
        <taxon>Boletales incertae sedis</taxon>
        <taxon>Leucogyrophana</taxon>
    </lineage>
</organism>
<name>A0ACB8B9X7_9AGAM</name>